<dbReference type="SUPFAM" id="SSF69618">
    <property type="entry name" value="HemD-like"/>
    <property type="match status" value="1"/>
</dbReference>
<evidence type="ECO:0000259" key="1">
    <source>
        <dbReference type="Pfam" id="PF02602"/>
    </source>
</evidence>
<protein>
    <submittedName>
        <fullName evidence="2">Uroporphyrinogen-III synthase</fullName>
        <ecNumber evidence="2">4.2.1.75</ecNumber>
    </submittedName>
</protein>
<gene>
    <name evidence="2" type="ORF">NMP03_12465</name>
</gene>
<proteinExistence type="predicted"/>
<dbReference type="EC" id="4.2.1.75" evidence="2"/>
<dbReference type="InterPro" id="IPR036108">
    <property type="entry name" value="4pyrrol_syn_uPrphyn_synt_sf"/>
</dbReference>
<keyword evidence="3" id="KW-1185">Reference proteome</keyword>
<evidence type="ECO:0000313" key="3">
    <source>
        <dbReference type="Proteomes" id="UP001058533"/>
    </source>
</evidence>
<dbReference type="Proteomes" id="UP001058533">
    <property type="component" value="Chromosome"/>
</dbReference>
<name>A0ABY5LBE2_9SPHN</name>
<reference evidence="2" key="1">
    <citation type="submission" date="2022-07" db="EMBL/GenBank/DDBJ databases">
        <title>Sphingomonas sp. nov., a novel bacterium isolated from the north slope of the Mount Everest.</title>
        <authorList>
            <person name="Cui X."/>
            <person name="Liu Y."/>
        </authorList>
    </citation>
    <scope>NUCLEOTIDE SEQUENCE</scope>
    <source>
        <strain evidence="2">S5-59</strain>
    </source>
</reference>
<sequence length="214" mass="21777">MRIVVLRPEPGNAATRARIAEAGMAAVAMPLFAVTPLAWEAPDPARFDSLLLTSANAVRHARAALPTLAALPTVVVGEATAEAARAAGLNVVAVGGSDADAARRELDRLGLARALHLCGRDHLLDPGGPIAAVIPVYASIETTDRIDLSPGDLVLVHSPRAARRLAALVADRAAIGVVAISPRAAHAAGSGWRQVSIAATPDDPALIAAALAAH</sequence>
<dbReference type="Pfam" id="PF02602">
    <property type="entry name" value="HEM4"/>
    <property type="match status" value="1"/>
</dbReference>
<organism evidence="2 3">
    <name type="scientific">Sphingomonas qomolangmaensis</name>
    <dbReference type="NCBI Taxonomy" id="2918765"/>
    <lineage>
        <taxon>Bacteria</taxon>
        <taxon>Pseudomonadati</taxon>
        <taxon>Pseudomonadota</taxon>
        <taxon>Alphaproteobacteria</taxon>
        <taxon>Sphingomonadales</taxon>
        <taxon>Sphingomonadaceae</taxon>
        <taxon>Sphingomonas</taxon>
    </lineage>
</organism>
<dbReference type="InterPro" id="IPR003754">
    <property type="entry name" value="4pyrrol_synth_uPrphyn_synth"/>
</dbReference>
<dbReference type="EMBL" id="CP101740">
    <property type="protein sequence ID" value="UUL81991.1"/>
    <property type="molecule type" value="Genomic_DNA"/>
</dbReference>
<evidence type="ECO:0000313" key="2">
    <source>
        <dbReference type="EMBL" id="UUL81991.1"/>
    </source>
</evidence>
<dbReference type="GO" id="GO:0004852">
    <property type="term" value="F:uroporphyrinogen-III synthase activity"/>
    <property type="evidence" value="ECO:0007669"/>
    <property type="project" value="UniProtKB-EC"/>
</dbReference>
<accession>A0ABY5LBE2</accession>
<dbReference type="Gene3D" id="3.40.50.10090">
    <property type="match status" value="2"/>
</dbReference>
<feature type="domain" description="Tetrapyrrole biosynthesis uroporphyrinogen III synthase" evidence="1">
    <location>
        <begin position="15"/>
        <end position="208"/>
    </location>
</feature>
<keyword evidence="2" id="KW-0456">Lyase</keyword>
<dbReference type="RefSeq" id="WP_256505749.1">
    <property type="nucleotide sequence ID" value="NZ_CP101740.1"/>
</dbReference>